<dbReference type="AlphaFoldDB" id="H5Y3Y7"/>
<dbReference type="PANTHER" id="PTHR42997:SF1">
    <property type="entry name" value="AP-4-A PHOSPHORYLASE"/>
    <property type="match status" value="1"/>
</dbReference>
<sequence length="125" mass="13857">MFCKLPEIAILVQNDLALAFFDKFPVNEGHVLIIPKRHVASFFDLTEEEVLGTWRLVQEVKDLLDSRFRPSAYNVGVNVGAAAGQSVFHAHIHVIPRYEGDVTNPLGGVRNVKKSIVPYAGDGEE</sequence>
<dbReference type="SUPFAM" id="SSF54197">
    <property type="entry name" value="HIT-like"/>
    <property type="match status" value="1"/>
</dbReference>
<gene>
    <name evidence="3" type="ORF">DesyoDRAFT_2450</name>
</gene>
<dbReference type="Proteomes" id="UP000005104">
    <property type="component" value="Chromosome"/>
</dbReference>
<evidence type="ECO:0000256" key="1">
    <source>
        <dbReference type="PROSITE-ProRule" id="PRU00464"/>
    </source>
</evidence>
<dbReference type="Gene3D" id="3.30.428.10">
    <property type="entry name" value="HIT-like"/>
    <property type="match status" value="1"/>
</dbReference>
<dbReference type="InterPro" id="IPR036265">
    <property type="entry name" value="HIT-like_sf"/>
</dbReference>
<keyword evidence="4" id="KW-1185">Reference proteome</keyword>
<evidence type="ECO:0000313" key="4">
    <source>
        <dbReference type="Proteomes" id="UP000005104"/>
    </source>
</evidence>
<dbReference type="Pfam" id="PF01230">
    <property type="entry name" value="HIT"/>
    <property type="match status" value="1"/>
</dbReference>
<dbReference type="InterPro" id="IPR052908">
    <property type="entry name" value="AP-4-A_phosphorylase"/>
</dbReference>
<dbReference type="eggNOG" id="COG0537">
    <property type="taxonomic scope" value="Bacteria"/>
</dbReference>
<keyword evidence="3" id="KW-0378">Hydrolase</keyword>
<evidence type="ECO:0000313" key="3">
    <source>
        <dbReference type="EMBL" id="EHQ89525.1"/>
    </source>
</evidence>
<name>H5Y3Y7_9FIRM</name>
<dbReference type="RefSeq" id="WP_007783258.1">
    <property type="nucleotide sequence ID" value="NZ_CM001441.1"/>
</dbReference>
<reference evidence="3 4" key="1">
    <citation type="submission" date="2011-11" db="EMBL/GenBank/DDBJ databases">
        <title>The Noncontiguous Finished genome of Desulfosporosinus youngiae DSM 17734.</title>
        <authorList>
            <consortium name="US DOE Joint Genome Institute (JGI-PGF)"/>
            <person name="Lucas S."/>
            <person name="Han J."/>
            <person name="Lapidus A."/>
            <person name="Cheng J.-F."/>
            <person name="Goodwin L."/>
            <person name="Pitluck S."/>
            <person name="Peters L."/>
            <person name="Ovchinnikova G."/>
            <person name="Lu M."/>
            <person name="Land M.L."/>
            <person name="Hauser L."/>
            <person name="Pester M."/>
            <person name="Spring S."/>
            <person name="Ollivier B."/>
            <person name="Rattei T."/>
            <person name="Klenk H.-P."/>
            <person name="Wagner M."/>
            <person name="Loy A."/>
            <person name="Woyke T.J."/>
        </authorList>
    </citation>
    <scope>NUCLEOTIDE SEQUENCE [LARGE SCALE GENOMIC DNA]</scope>
    <source>
        <strain evidence="3 4">DSM 17734</strain>
    </source>
</reference>
<dbReference type="HOGENOM" id="CLU_056776_5_1_9"/>
<feature type="short sequence motif" description="Histidine triad motif" evidence="1">
    <location>
        <begin position="89"/>
        <end position="93"/>
    </location>
</feature>
<dbReference type="PANTHER" id="PTHR42997">
    <property type="entry name" value="HIT FAMILY HYDROLASE"/>
    <property type="match status" value="1"/>
</dbReference>
<feature type="domain" description="HIT" evidence="2">
    <location>
        <begin position="1"/>
        <end position="104"/>
    </location>
</feature>
<dbReference type="GO" id="GO:0016787">
    <property type="term" value="F:hydrolase activity"/>
    <property type="evidence" value="ECO:0007669"/>
    <property type="project" value="UniProtKB-KW"/>
</dbReference>
<evidence type="ECO:0000259" key="2">
    <source>
        <dbReference type="PROSITE" id="PS51084"/>
    </source>
</evidence>
<proteinExistence type="predicted"/>
<dbReference type="EMBL" id="CM001441">
    <property type="protein sequence ID" value="EHQ89525.1"/>
    <property type="molecule type" value="Genomic_DNA"/>
</dbReference>
<organism evidence="3 4">
    <name type="scientific">Desulfosporosinus youngiae DSM 17734</name>
    <dbReference type="NCBI Taxonomy" id="768710"/>
    <lineage>
        <taxon>Bacteria</taxon>
        <taxon>Bacillati</taxon>
        <taxon>Bacillota</taxon>
        <taxon>Clostridia</taxon>
        <taxon>Eubacteriales</taxon>
        <taxon>Desulfitobacteriaceae</taxon>
        <taxon>Desulfosporosinus</taxon>
    </lineage>
</organism>
<protein>
    <submittedName>
        <fullName evidence="3">HIT family hydrolase, diadenosine tetraphosphate hydrolase</fullName>
    </submittedName>
</protein>
<dbReference type="InterPro" id="IPR011146">
    <property type="entry name" value="HIT-like"/>
</dbReference>
<dbReference type="STRING" id="768710.DesyoDRAFT_2450"/>
<dbReference type="OrthoDB" id="9784774at2"/>
<accession>H5Y3Y7</accession>
<dbReference type="PROSITE" id="PS51084">
    <property type="entry name" value="HIT_2"/>
    <property type="match status" value="1"/>
</dbReference>